<organism evidence="3">
    <name type="scientific">Gongylonema pulchrum</name>
    <dbReference type="NCBI Taxonomy" id="637853"/>
    <lineage>
        <taxon>Eukaryota</taxon>
        <taxon>Metazoa</taxon>
        <taxon>Ecdysozoa</taxon>
        <taxon>Nematoda</taxon>
        <taxon>Chromadorea</taxon>
        <taxon>Rhabditida</taxon>
        <taxon>Spirurina</taxon>
        <taxon>Spiruromorpha</taxon>
        <taxon>Spiruroidea</taxon>
        <taxon>Gongylonematidae</taxon>
        <taxon>Gongylonema</taxon>
    </lineage>
</organism>
<keyword evidence="1" id="KW-0812">Transmembrane</keyword>
<dbReference type="InterPro" id="IPR025614">
    <property type="entry name" value="Cell_morpho_N"/>
</dbReference>
<keyword evidence="1" id="KW-1133">Transmembrane helix</keyword>
<dbReference type="GO" id="GO:0005938">
    <property type="term" value="C:cell cortex"/>
    <property type="evidence" value="ECO:0007669"/>
    <property type="project" value="TreeGrafter"/>
</dbReference>
<dbReference type="GO" id="GO:0031175">
    <property type="term" value="P:neuron projection development"/>
    <property type="evidence" value="ECO:0007669"/>
    <property type="project" value="TreeGrafter"/>
</dbReference>
<evidence type="ECO:0000256" key="1">
    <source>
        <dbReference type="SAM" id="Phobius"/>
    </source>
</evidence>
<reference evidence="3" key="1">
    <citation type="submission" date="2016-06" db="UniProtKB">
        <authorList>
            <consortium name="WormBaseParasite"/>
        </authorList>
    </citation>
    <scope>IDENTIFICATION</scope>
</reference>
<name>A0A183DY51_9BILA</name>
<dbReference type="GO" id="GO:0000902">
    <property type="term" value="P:cell morphogenesis"/>
    <property type="evidence" value="ECO:0007669"/>
    <property type="project" value="InterPro"/>
</dbReference>
<dbReference type="PANTHER" id="PTHR12295:SF30">
    <property type="entry name" value="PROTEIN FURRY"/>
    <property type="match status" value="1"/>
</dbReference>
<dbReference type="PANTHER" id="PTHR12295">
    <property type="entry name" value="FURRY-RELATED"/>
    <property type="match status" value="1"/>
</dbReference>
<evidence type="ECO:0000313" key="3">
    <source>
        <dbReference type="WBParaSite" id="GPUH_0001365701-mRNA-1"/>
    </source>
</evidence>
<dbReference type="AlphaFoldDB" id="A0A183DY51"/>
<sequence>LDELGQYYLEMKQKDIKHAVAGLMVEILLPVAAAAYPLLTCLLCISQSKFFLTNWPQFLNSTLASLKNKDSKVSRVALESLYRLLWYVHFLFRSHLPSLFFRVYVIRNNCEGNTATRNRLESICNSLFPKGNRAVVPRDAPLNIFHLPSLSFRVYVIRNNCEGNTATRNRLESICNSLFPKGNRAVVPRDAPLNIFEIIFDLLGCNRAHSVLKSSLYPERMNIGIRALMVIANSLQQKEGPPEMPRSMGISRIIDANEYAH</sequence>
<accession>A0A183DY51</accession>
<dbReference type="WBParaSite" id="GPUH_0001365701-mRNA-1">
    <property type="protein sequence ID" value="GPUH_0001365701-mRNA-1"/>
    <property type="gene ID" value="GPUH_0001365701"/>
</dbReference>
<evidence type="ECO:0000259" key="2">
    <source>
        <dbReference type="Pfam" id="PF14222"/>
    </source>
</evidence>
<dbReference type="InterPro" id="IPR039867">
    <property type="entry name" value="Furry/Tao3/Mor2"/>
</dbReference>
<feature type="domain" description="Cell morphogenesis protein N-terminal" evidence="2">
    <location>
        <begin position="197"/>
        <end position="252"/>
    </location>
</feature>
<keyword evidence="1" id="KW-0472">Membrane</keyword>
<dbReference type="Pfam" id="PF14222">
    <property type="entry name" value="MOR2-PAG1_N"/>
    <property type="match status" value="2"/>
</dbReference>
<protein>
    <submittedName>
        <fullName evidence="3">MOR2-PAG1_N domain-containing protein</fullName>
    </submittedName>
</protein>
<proteinExistence type="predicted"/>
<dbReference type="GO" id="GO:0030427">
    <property type="term" value="C:site of polarized growth"/>
    <property type="evidence" value="ECO:0007669"/>
    <property type="project" value="TreeGrafter"/>
</dbReference>
<feature type="domain" description="Cell morphogenesis protein N-terminal" evidence="2">
    <location>
        <begin position="33"/>
        <end position="145"/>
    </location>
</feature>
<feature type="transmembrane region" description="Helical" evidence="1">
    <location>
        <begin position="20"/>
        <end position="39"/>
    </location>
</feature>